<dbReference type="InterPro" id="IPR052722">
    <property type="entry name" value="PgpH_phosphodiesterase"/>
</dbReference>
<evidence type="ECO:0000259" key="2">
    <source>
        <dbReference type="SMART" id="SM00471"/>
    </source>
</evidence>
<evidence type="ECO:0000313" key="3">
    <source>
        <dbReference type="EMBL" id="HIS82023.1"/>
    </source>
</evidence>
<gene>
    <name evidence="3" type="ORF">IAD41_00220</name>
</gene>
<organism evidence="3 4">
    <name type="scientific">Candidatus Scatenecus faecavium</name>
    <dbReference type="NCBI Taxonomy" id="2840915"/>
    <lineage>
        <taxon>Bacteria</taxon>
        <taxon>Candidatus Scatenecus</taxon>
    </lineage>
</organism>
<dbReference type="PANTHER" id="PTHR36442:SF1">
    <property type="entry name" value="CYCLIC-DI-AMP PHOSPHODIESTERASE PGPH"/>
    <property type="match status" value="1"/>
</dbReference>
<dbReference type="PANTHER" id="PTHR36442">
    <property type="entry name" value="CYCLIC-DI-AMP PHOSPHODIESTERASE PGPH"/>
    <property type="match status" value="1"/>
</dbReference>
<dbReference type="NCBIfam" id="TIGR00277">
    <property type="entry name" value="HDIG"/>
    <property type="match status" value="1"/>
</dbReference>
<dbReference type="Proteomes" id="UP000824139">
    <property type="component" value="Unassembled WGS sequence"/>
</dbReference>
<dbReference type="EMBL" id="DVJO01000006">
    <property type="protein sequence ID" value="HIS82023.1"/>
    <property type="molecule type" value="Genomic_DNA"/>
</dbReference>
<comment type="caution">
    <text evidence="3">The sequence shown here is derived from an EMBL/GenBank/DDBJ whole genome shotgun (WGS) entry which is preliminary data.</text>
</comment>
<dbReference type="CDD" id="cd00077">
    <property type="entry name" value="HDc"/>
    <property type="match status" value="1"/>
</dbReference>
<feature type="transmembrane region" description="Helical" evidence="1">
    <location>
        <begin position="107"/>
        <end position="127"/>
    </location>
</feature>
<proteinExistence type="predicted"/>
<dbReference type="AlphaFoldDB" id="A0A9D1FU75"/>
<reference evidence="3" key="1">
    <citation type="submission" date="2020-10" db="EMBL/GenBank/DDBJ databases">
        <authorList>
            <person name="Gilroy R."/>
        </authorList>
    </citation>
    <scope>NUCLEOTIDE SEQUENCE</scope>
    <source>
        <strain evidence="3">CHK152-2994</strain>
    </source>
</reference>
<dbReference type="Gene3D" id="1.10.3210.10">
    <property type="entry name" value="Hypothetical protein af1432"/>
    <property type="match status" value="1"/>
</dbReference>
<reference evidence="3" key="2">
    <citation type="journal article" date="2021" name="PeerJ">
        <title>Extensive microbial diversity within the chicken gut microbiome revealed by metagenomics and culture.</title>
        <authorList>
            <person name="Gilroy R."/>
            <person name="Ravi A."/>
            <person name="Getino M."/>
            <person name="Pursley I."/>
            <person name="Horton D.L."/>
            <person name="Alikhan N.F."/>
            <person name="Baker D."/>
            <person name="Gharbi K."/>
            <person name="Hall N."/>
            <person name="Watson M."/>
            <person name="Adriaenssens E.M."/>
            <person name="Foster-Nyarko E."/>
            <person name="Jarju S."/>
            <person name="Secka A."/>
            <person name="Antonio M."/>
            <person name="Oren A."/>
            <person name="Chaudhuri R.R."/>
            <person name="La Ragione R."/>
            <person name="Hildebrand F."/>
            <person name="Pallen M.J."/>
        </authorList>
    </citation>
    <scope>NUCLEOTIDE SEQUENCE</scope>
    <source>
        <strain evidence="3">CHK152-2994</strain>
    </source>
</reference>
<feature type="non-terminal residue" evidence="3">
    <location>
        <position position="1"/>
    </location>
</feature>
<accession>A0A9D1FU75</accession>
<dbReference type="InterPro" id="IPR006674">
    <property type="entry name" value="HD_domain"/>
</dbReference>
<dbReference type="Pfam" id="PF07698">
    <property type="entry name" value="7TM-7TMR_HD"/>
    <property type="match status" value="1"/>
</dbReference>
<dbReference type="SUPFAM" id="SSF109604">
    <property type="entry name" value="HD-domain/PDEase-like"/>
    <property type="match status" value="1"/>
</dbReference>
<feature type="transmembrane region" description="Helical" evidence="1">
    <location>
        <begin position="173"/>
        <end position="191"/>
    </location>
</feature>
<feature type="transmembrane region" description="Helical" evidence="1">
    <location>
        <begin position="72"/>
        <end position="100"/>
    </location>
</feature>
<keyword evidence="1" id="KW-0812">Transmembrane</keyword>
<dbReference type="SMART" id="SM00471">
    <property type="entry name" value="HDc"/>
    <property type="match status" value="1"/>
</dbReference>
<keyword evidence="1" id="KW-1133">Transmembrane helix</keyword>
<evidence type="ECO:0000313" key="4">
    <source>
        <dbReference type="Proteomes" id="UP000824139"/>
    </source>
</evidence>
<feature type="transmembrane region" description="Helical" evidence="1">
    <location>
        <begin position="12"/>
        <end position="29"/>
    </location>
</feature>
<feature type="domain" description="HD/PDEase" evidence="2">
    <location>
        <begin position="220"/>
        <end position="379"/>
    </location>
</feature>
<dbReference type="InterPro" id="IPR006675">
    <property type="entry name" value="HDIG_dom"/>
</dbReference>
<evidence type="ECO:0000256" key="1">
    <source>
        <dbReference type="SAM" id="Phobius"/>
    </source>
</evidence>
<feature type="transmembrane region" description="Helical" evidence="1">
    <location>
        <begin position="133"/>
        <end position="152"/>
    </location>
</feature>
<keyword evidence="1" id="KW-0472">Membrane</keyword>
<name>A0A9D1FU75_9BACT</name>
<feature type="transmembrane region" description="Helical" evidence="1">
    <location>
        <begin position="41"/>
        <end position="60"/>
    </location>
</feature>
<sequence>YNVYELNWQGLLAIYVLVFIGTSIFLTYMKFFEKQFLEPRYLMITSVLSIMLAAIAVVMPTGFSPYVLPIPAYVLLLAIFTNPRIAFIAITVLLTVLTIGAQYDTHFLITFILLSIVSMVTISRIRYSRRFDLIKAGFVISISGLIILFSIYMLEKCLIDVSNLLIVKNSAYILLNGIISSMIALGTLPLFESTFQIITPYGLAELADHNQPLLKRLQIEAPGTYHHSLMVSNLCEAAAEAIGANPILARVGAFYHDIGKLKRPLFFVENQSYFGIENPHTKLNPRLSKMVITAHPKDGVELAKEYHLPSIINSFILQHHGEGLAKYFYNQAVQEEGIENVKEEQFRYTGPKPNMKETAILMIADAVESAVRSLKNPTPEEIDNIIDKIIVERLNDSQLADSPLTLHDIKVIASTFSRILRGMQHNRIKYQENIVEEFSKNKIKMPAKLLDEDLENKISQLEEQDEGKKKADGN</sequence>
<dbReference type="InterPro" id="IPR011621">
    <property type="entry name" value="Metal-dep_PHydrolase_7TM_intra"/>
</dbReference>
<dbReference type="Pfam" id="PF01966">
    <property type="entry name" value="HD"/>
    <property type="match status" value="1"/>
</dbReference>
<protein>
    <submittedName>
        <fullName evidence="3">HDIG domain-containing protein</fullName>
    </submittedName>
</protein>
<dbReference type="InterPro" id="IPR003607">
    <property type="entry name" value="HD/PDEase_dom"/>
</dbReference>